<proteinExistence type="predicted"/>
<feature type="transmembrane region" description="Helical" evidence="2">
    <location>
        <begin position="139"/>
        <end position="167"/>
    </location>
</feature>
<reference evidence="3 4" key="1">
    <citation type="journal article" date="2019" name="Int. J. Syst. Evol. Microbiol.">
        <title>The Global Catalogue of Microorganisms (GCM) 10K type strain sequencing project: providing services to taxonomists for standard genome sequencing and annotation.</title>
        <authorList>
            <consortium name="The Broad Institute Genomics Platform"/>
            <consortium name="The Broad Institute Genome Sequencing Center for Infectious Disease"/>
            <person name="Wu L."/>
            <person name="Ma J."/>
        </authorList>
    </citation>
    <scope>NUCLEOTIDE SEQUENCE [LARGE SCALE GENOMIC DNA]</scope>
    <source>
        <strain evidence="3 4">JCM 14736</strain>
    </source>
</reference>
<keyword evidence="4" id="KW-1185">Reference proteome</keyword>
<feature type="transmembrane region" description="Helical" evidence="2">
    <location>
        <begin position="110"/>
        <end position="127"/>
    </location>
</feature>
<dbReference type="Proteomes" id="UP001500851">
    <property type="component" value="Unassembled WGS sequence"/>
</dbReference>
<evidence type="ECO:0000313" key="4">
    <source>
        <dbReference type="Proteomes" id="UP001500851"/>
    </source>
</evidence>
<feature type="transmembrane region" description="Helical" evidence="2">
    <location>
        <begin position="179"/>
        <end position="201"/>
    </location>
</feature>
<dbReference type="EMBL" id="BAAAOB010000002">
    <property type="protein sequence ID" value="GAA1792011.1"/>
    <property type="molecule type" value="Genomic_DNA"/>
</dbReference>
<feature type="region of interest" description="Disordered" evidence="1">
    <location>
        <begin position="1"/>
        <end position="30"/>
    </location>
</feature>
<organism evidence="3 4">
    <name type="scientific">Leucobacter iarius</name>
    <dbReference type="NCBI Taxonomy" id="333963"/>
    <lineage>
        <taxon>Bacteria</taxon>
        <taxon>Bacillati</taxon>
        <taxon>Actinomycetota</taxon>
        <taxon>Actinomycetes</taxon>
        <taxon>Micrococcales</taxon>
        <taxon>Microbacteriaceae</taxon>
        <taxon>Leucobacter</taxon>
    </lineage>
</organism>
<dbReference type="InterPro" id="IPR016566">
    <property type="entry name" value="UCP010219"/>
</dbReference>
<keyword evidence="2" id="KW-1133">Transmembrane helix</keyword>
<protein>
    <submittedName>
        <fullName evidence="3">DUF3159 domain-containing protein</fullName>
    </submittedName>
</protein>
<keyword evidence="2" id="KW-0812">Transmembrane</keyword>
<dbReference type="RefSeq" id="WP_344032104.1">
    <property type="nucleotide sequence ID" value="NZ_BAAAOB010000002.1"/>
</dbReference>
<comment type="caution">
    <text evidence="3">The sequence shown here is derived from an EMBL/GenBank/DDBJ whole genome shotgun (WGS) entry which is preliminary data.</text>
</comment>
<sequence length="261" mass="27194">MTERDPREGADAPDATGVPEATESGPGRLRVGGALGRTVEAGLSGEAVSASGVLAAIGGWRGIAEALLPGVLFLAIFVWTRDPRLSAIAPALLAVIAIVVRLLRKEPLTAAFSGAIGVAICVVVTLISGRGQDFFLPGFWINGAWSVGLTISLLVGWPLLGFAAGALTGDLTGWRKQRALRRAATLCTLLWLAMFVLRLAVQLPLYASAQVEALGAARLVMGTPLFALVVLFSWLVLSRVTRATQSSDESPAIDTPNASGQ</sequence>
<feature type="transmembrane region" description="Helical" evidence="2">
    <location>
        <begin position="62"/>
        <end position="79"/>
    </location>
</feature>
<feature type="transmembrane region" description="Helical" evidence="2">
    <location>
        <begin position="213"/>
        <end position="237"/>
    </location>
</feature>
<evidence type="ECO:0000313" key="3">
    <source>
        <dbReference type="EMBL" id="GAA1792011.1"/>
    </source>
</evidence>
<gene>
    <name evidence="3" type="ORF">GCM10009768_21230</name>
</gene>
<name>A0ABN2LKN9_9MICO</name>
<feature type="compositionally biased region" description="Basic and acidic residues" evidence="1">
    <location>
        <begin position="1"/>
        <end position="10"/>
    </location>
</feature>
<evidence type="ECO:0000256" key="2">
    <source>
        <dbReference type="SAM" id="Phobius"/>
    </source>
</evidence>
<feature type="transmembrane region" description="Helical" evidence="2">
    <location>
        <begin position="85"/>
        <end position="103"/>
    </location>
</feature>
<evidence type="ECO:0000256" key="1">
    <source>
        <dbReference type="SAM" id="MobiDB-lite"/>
    </source>
</evidence>
<dbReference type="Pfam" id="PF11361">
    <property type="entry name" value="DUF3159"/>
    <property type="match status" value="1"/>
</dbReference>
<keyword evidence="2" id="KW-0472">Membrane</keyword>
<accession>A0ABN2LKN9</accession>